<dbReference type="EMBL" id="CP045503">
    <property type="protein sequence ID" value="QPG57708.1"/>
    <property type="molecule type" value="Genomic_DNA"/>
</dbReference>
<sequence length="248" mass="27852">MFKFSGVLVLSIFWIVPLHADTLKLTSLHWPPYSGSQLTEQGASIAIARAALNAVGHELVIEFYPWSRAVRLVGRVDSTYNGYVPAYSYPTERFIFSDSLGTSPLGLVEQQMNPINWPKLADLNQYTLGVVRDYVNTAGLDSMIKQGIQQVEVVNSDEHNIKKVASGRIKAAVVDVHVLKYILSRSDLKPLSDKLQINKKLLEEKHLYIAFKNSLEGQKWRETFNRGLAQIDAKSILDRYMATITVGD</sequence>
<proteinExistence type="inferred from homology"/>
<reference evidence="2" key="1">
    <citation type="submission" date="2021-07" db="EMBL/GenBank/DDBJ databases">
        <title>Shewanella sp. YLB-07 whole genome sequence.</title>
        <authorList>
            <person name="Yu L."/>
        </authorList>
    </citation>
    <scope>NUCLEOTIDE SEQUENCE</scope>
    <source>
        <strain evidence="2">YLB-08</strain>
    </source>
</reference>
<protein>
    <submittedName>
        <fullName evidence="2">Transporter substrate-binding domain-containing protein</fullName>
    </submittedName>
</protein>
<gene>
    <name evidence="2" type="ORF">FM038_009815</name>
</gene>
<keyword evidence="3" id="KW-1185">Reference proteome</keyword>
<dbReference type="PANTHER" id="PTHR35936">
    <property type="entry name" value="MEMBRANE-BOUND LYTIC MUREIN TRANSGLYCOSYLASE F"/>
    <property type="match status" value="1"/>
</dbReference>
<evidence type="ECO:0000256" key="1">
    <source>
        <dbReference type="ARBA" id="ARBA00010333"/>
    </source>
</evidence>
<evidence type="ECO:0000313" key="2">
    <source>
        <dbReference type="EMBL" id="QPG57708.1"/>
    </source>
</evidence>
<dbReference type="Proteomes" id="UP000316416">
    <property type="component" value="Chromosome"/>
</dbReference>
<accession>A0ABX6V4Y4</accession>
<dbReference type="PANTHER" id="PTHR35936:SF25">
    <property type="entry name" value="ABC TRANSPORTER SUBSTRATE-BINDING PROTEIN"/>
    <property type="match status" value="1"/>
</dbReference>
<dbReference type="Gene3D" id="3.40.190.10">
    <property type="entry name" value="Periplasmic binding protein-like II"/>
    <property type="match status" value="2"/>
</dbReference>
<evidence type="ECO:0000313" key="3">
    <source>
        <dbReference type="Proteomes" id="UP000316416"/>
    </source>
</evidence>
<organism evidence="2 3">
    <name type="scientific">Shewanella eurypsychrophilus</name>
    <dbReference type="NCBI Taxonomy" id="2593656"/>
    <lineage>
        <taxon>Bacteria</taxon>
        <taxon>Pseudomonadati</taxon>
        <taxon>Pseudomonadota</taxon>
        <taxon>Gammaproteobacteria</taxon>
        <taxon>Alteromonadales</taxon>
        <taxon>Shewanellaceae</taxon>
        <taxon>Shewanella</taxon>
    </lineage>
</organism>
<name>A0ABX6V4Y4_9GAMM</name>
<dbReference type="RefSeq" id="WP_142870851.1">
    <property type="nucleotide sequence ID" value="NZ_CP045503.2"/>
</dbReference>
<dbReference type="SUPFAM" id="SSF53850">
    <property type="entry name" value="Periplasmic binding protein-like II"/>
    <property type="match status" value="1"/>
</dbReference>
<comment type="similarity">
    <text evidence="1">Belongs to the bacterial solute-binding protein 3 family.</text>
</comment>